<reference evidence="2 3" key="1">
    <citation type="submission" date="2020-01" db="EMBL/GenBank/DDBJ databases">
        <title>Genome analysis.</title>
        <authorList>
            <person name="Wu S."/>
            <person name="Wang G."/>
        </authorList>
    </citation>
    <scope>NUCLEOTIDE SEQUENCE [LARGE SCALE GENOMIC DNA]</scope>
    <source>
        <strain evidence="2 3">SYL130</strain>
    </source>
</reference>
<dbReference type="PROSITE" id="PS51186">
    <property type="entry name" value="GNAT"/>
    <property type="match status" value="1"/>
</dbReference>
<sequence length="141" mass="16375">MKTYTYQLIPAGEIFSIVPLLRILNDKIPEEVLRERVGEMVQRGYECLGVFDNQKLIGICGMWILTKYYVGRHIEPDNVMILPEYRGEGLGEKMMEWVHEYGRSKGCIAAELNCYTANTAGQKFWMNQGYRIVGFHFQRSL</sequence>
<dbReference type="EMBL" id="JAACJS010000015">
    <property type="protein sequence ID" value="NCI51099.1"/>
    <property type="molecule type" value="Genomic_DNA"/>
</dbReference>
<gene>
    <name evidence="2" type="ORF">GWC95_14295</name>
</gene>
<evidence type="ECO:0000259" key="1">
    <source>
        <dbReference type="PROSITE" id="PS51186"/>
    </source>
</evidence>
<evidence type="ECO:0000313" key="3">
    <source>
        <dbReference type="Proteomes" id="UP000753802"/>
    </source>
</evidence>
<dbReference type="InterPro" id="IPR016181">
    <property type="entry name" value="Acyl_CoA_acyltransferase"/>
</dbReference>
<keyword evidence="3" id="KW-1185">Reference proteome</keyword>
<name>A0ABW9ZVR0_9BACT</name>
<dbReference type="RefSeq" id="WP_161819394.1">
    <property type="nucleotide sequence ID" value="NZ_JAACJS010000015.1"/>
</dbReference>
<dbReference type="InterPro" id="IPR000182">
    <property type="entry name" value="GNAT_dom"/>
</dbReference>
<dbReference type="CDD" id="cd04301">
    <property type="entry name" value="NAT_SF"/>
    <property type="match status" value="1"/>
</dbReference>
<dbReference type="Pfam" id="PF00583">
    <property type="entry name" value="Acetyltransf_1"/>
    <property type="match status" value="1"/>
</dbReference>
<proteinExistence type="predicted"/>
<comment type="caution">
    <text evidence="2">The sequence shown here is derived from an EMBL/GenBank/DDBJ whole genome shotgun (WGS) entry which is preliminary data.</text>
</comment>
<dbReference type="Gene3D" id="3.40.630.30">
    <property type="match status" value="1"/>
</dbReference>
<dbReference type="SUPFAM" id="SSF55729">
    <property type="entry name" value="Acyl-CoA N-acyltransferases (Nat)"/>
    <property type="match status" value="1"/>
</dbReference>
<accession>A0ABW9ZVR0</accession>
<evidence type="ECO:0000313" key="2">
    <source>
        <dbReference type="EMBL" id="NCI51099.1"/>
    </source>
</evidence>
<organism evidence="2 3">
    <name type="scientific">Sediminibacterium roseum</name>
    <dbReference type="NCBI Taxonomy" id="1978412"/>
    <lineage>
        <taxon>Bacteria</taxon>
        <taxon>Pseudomonadati</taxon>
        <taxon>Bacteroidota</taxon>
        <taxon>Chitinophagia</taxon>
        <taxon>Chitinophagales</taxon>
        <taxon>Chitinophagaceae</taxon>
        <taxon>Sediminibacterium</taxon>
    </lineage>
</organism>
<feature type="domain" description="N-acetyltransferase" evidence="1">
    <location>
        <begin position="4"/>
        <end position="141"/>
    </location>
</feature>
<dbReference type="Proteomes" id="UP000753802">
    <property type="component" value="Unassembled WGS sequence"/>
</dbReference>
<protein>
    <submittedName>
        <fullName evidence="2">GNAT family N-acetyltransferase</fullName>
    </submittedName>
</protein>